<feature type="domain" description="DUF6160" evidence="2">
    <location>
        <begin position="15"/>
        <end position="86"/>
    </location>
</feature>
<keyword evidence="1" id="KW-1133">Transmembrane helix</keyword>
<accession>A0A6G8RXL1</accession>
<dbReference type="Proteomes" id="UP000502297">
    <property type="component" value="Chromosome"/>
</dbReference>
<dbReference type="EMBL" id="CP049801">
    <property type="protein sequence ID" value="QIO06682.1"/>
    <property type="molecule type" value="Genomic_DNA"/>
</dbReference>
<evidence type="ECO:0000313" key="3">
    <source>
        <dbReference type="EMBL" id="QIO06682.1"/>
    </source>
</evidence>
<protein>
    <submittedName>
        <fullName evidence="3">Heme utilization protein</fullName>
    </submittedName>
</protein>
<feature type="transmembrane region" description="Helical" evidence="1">
    <location>
        <begin position="12"/>
        <end position="31"/>
    </location>
</feature>
<gene>
    <name evidence="3" type="ORF">G8E00_12390</name>
</gene>
<keyword evidence="4" id="KW-1185">Reference proteome</keyword>
<dbReference type="KEGG" id="asha:G8E00_12390"/>
<dbReference type="InterPro" id="IPR046158">
    <property type="entry name" value="DUF6160"/>
</dbReference>
<sequence>MKNNKYSQYQKFALNALTASILLASTSLYALQEMNESDLRAVNGQNGVQLSASLSEANIDQVYWTDDAGRGTAGATNSRLKAIGENVKIRNSNASNLPLSADLTLNAGSRDNQAGLNVDVNLSPLLMSVDAFKVCDTEATAKCSPTLGSLAIQTSSNTNVSLKTPNGIFSPDQLGELTLGLKNAHIYLGQTDANLQLNQLILKNFNFNFQAKGAMFVDESGGLRLQTNARTGGVDRIASLTDTPNESLGYADLTRVLDPGSKKTGFNNTGTYGNGKSGAEGETTTSGLNIEFMLSKNVDKTNPYNIDTTTNSASDAKGLLRLGASGRLVNSSITVRGVTGNDALLGKATNSSGSSADHVVGNSGIAARMKTDFTKDNDSMLAGGGQATTLEIGGAGLGVYGFEFSNLTGLRPNTRASFDSGDVYLNLVDSQTLSLPTNLVFQKSRFGNGSFLTLNADYIQQIQNAALGAQNPYSIVAAIRGAEFQAISRRGRFTTSGGHIDQSYLFKDNGLNNEWGLALPFYNLNANMALFGTKVRADQAFYYTLAGSKIIKNTVGTTGETSRLGFSLAMSTEGVDKDSSGKALGNKTTSILVIDGGKVGSTDSATDYYMGLRNIDMLLKGDGNIGIENGSINIGLRNMLIVMSAEVAAGYLPGTTYKTCMLNASAMGCGGGGSSPLNNFALADDVLFGAKLRLGGDIDFSLIPNNDLANGGALTIVGDLKLKGSGNTVQISDPQDGSTFGLDNLTGDIAFHNDIVIKKDMSTQLGNVGFNYSLQFNPNKTAEGVFRARDINFYPPNTGPGARLGELAITGGRLTSEFSITPRN</sequence>
<dbReference type="Pfam" id="PF19657">
    <property type="entry name" value="DUF6160"/>
    <property type="match status" value="1"/>
</dbReference>
<dbReference type="AlphaFoldDB" id="A0A6G8RXL1"/>
<keyword evidence="1" id="KW-0472">Membrane</keyword>
<evidence type="ECO:0000256" key="1">
    <source>
        <dbReference type="SAM" id="Phobius"/>
    </source>
</evidence>
<proteinExistence type="predicted"/>
<reference evidence="3 4" key="1">
    <citation type="submission" date="2020-03" db="EMBL/GenBank/DDBJ databases">
        <authorList>
            <person name="Zhu W."/>
        </authorList>
    </citation>
    <scope>NUCLEOTIDE SEQUENCE [LARGE SCALE GENOMIC DNA]</scope>
    <source>
        <strain evidence="3 4">323-1</strain>
    </source>
</reference>
<dbReference type="RefSeq" id="WP_166225022.1">
    <property type="nucleotide sequence ID" value="NZ_CP049801.1"/>
</dbReference>
<name>A0A6G8RXL1_9GAMM</name>
<evidence type="ECO:0000259" key="2">
    <source>
        <dbReference type="Pfam" id="PF19657"/>
    </source>
</evidence>
<organism evidence="3 4">
    <name type="scientific">Acinetobacter shaoyimingii</name>
    <dbReference type="NCBI Taxonomy" id="2715164"/>
    <lineage>
        <taxon>Bacteria</taxon>
        <taxon>Pseudomonadati</taxon>
        <taxon>Pseudomonadota</taxon>
        <taxon>Gammaproteobacteria</taxon>
        <taxon>Moraxellales</taxon>
        <taxon>Moraxellaceae</taxon>
        <taxon>Acinetobacter</taxon>
    </lineage>
</organism>
<keyword evidence="1" id="KW-0812">Transmembrane</keyword>
<evidence type="ECO:0000313" key="4">
    <source>
        <dbReference type="Proteomes" id="UP000502297"/>
    </source>
</evidence>